<organism evidence="2 3">
    <name type="scientific">Eumeta variegata</name>
    <name type="common">Bagworm moth</name>
    <name type="synonym">Eumeta japonica</name>
    <dbReference type="NCBI Taxonomy" id="151549"/>
    <lineage>
        <taxon>Eukaryota</taxon>
        <taxon>Metazoa</taxon>
        <taxon>Ecdysozoa</taxon>
        <taxon>Arthropoda</taxon>
        <taxon>Hexapoda</taxon>
        <taxon>Insecta</taxon>
        <taxon>Pterygota</taxon>
        <taxon>Neoptera</taxon>
        <taxon>Endopterygota</taxon>
        <taxon>Lepidoptera</taxon>
        <taxon>Glossata</taxon>
        <taxon>Ditrysia</taxon>
        <taxon>Tineoidea</taxon>
        <taxon>Psychidae</taxon>
        <taxon>Oiketicinae</taxon>
        <taxon>Eumeta</taxon>
    </lineage>
</organism>
<sequence>MGNSIFTILSIFFVPLWLPSADDIAAVGSLHGVRARSHYAADYSQKTNRARLRHYGAALPKSNLKSPLSSRSRQQVAVSIVWPIGAGAGAGK</sequence>
<evidence type="ECO:0000313" key="2">
    <source>
        <dbReference type="EMBL" id="GBP85160.1"/>
    </source>
</evidence>
<evidence type="ECO:0000256" key="1">
    <source>
        <dbReference type="SAM" id="SignalP"/>
    </source>
</evidence>
<reference evidence="2 3" key="1">
    <citation type="journal article" date="2019" name="Commun. Biol.">
        <title>The bagworm genome reveals a unique fibroin gene that provides high tensile strength.</title>
        <authorList>
            <person name="Kono N."/>
            <person name="Nakamura H."/>
            <person name="Ohtoshi R."/>
            <person name="Tomita M."/>
            <person name="Numata K."/>
            <person name="Arakawa K."/>
        </authorList>
    </citation>
    <scope>NUCLEOTIDE SEQUENCE [LARGE SCALE GENOMIC DNA]</scope>
</reference>
<feature type="chain" id="PRO_5020037965" description="Secreted protein" evidence="1">
    <location>
        <begin position="22"/>
        <end position="92"/>
    </location>
</feature>
<name>A0A4C1ZBQ7_EUMVA</name>
<feature type="signal peptide" evidence="1">
    <location>
        <begin position="1"/>
        <end position="21"/>
    </location>
</feature>
<evidence type="ECO:0000313" key="3">
    <source>
        <dbReference type="Proteomes" id="UP000299102"/>
    </source>
</evidence>
<dbReference type="Proteomes" id="UP000299102">
    <property type="component" value="Unassembled WGS sequence"/>
</dbReference>
<accession>A0A4C1ZBQ7</accession>
<proteinExistence type="predicted"/>
<dbReference type="EMBL" id="BGZK01001720">
    <property type="protein sequence ID" value="GBP85160.1"/>
    <property type="molecule type" value="Genomic_DNA"/>
</dbReference>
<protein>
    <recommendedName>
        <fullName evidence="4">Secreted protein</fullName>
    </recommendedName>
</protein>
<evidence type="ECO:0008006" key="4">
    <source>
        <dbReference type="Google" id="ProtNLM"/>
    </source>
</evidence>
<keyword evidence="3" id="KW-1185">Reference proteome</keyword>
<keyword evidence="1" id="KW-0732">Signal</keyword>
<gene>
    <name evidence="2" type="ORF">EVAR_61005_1</name>
</gene>
<comment type="caution">
    <text evidence="2">The sequence shown here is derived from an EMBL/GenBank/DDBJ whole genome shotgun (WGS) entry which is preliminary data.</text>
</comment>
<dbReference type="AlphaFoldDB" id="A0A4C1ZBQ7"/>